<evidence type="ECO:0000256" key="2">
    <source>
        <dbReference type="ARBA" id="ARBA00022692"/>
    </source>
</evidence>
<protein>
    <submittedName>
        <fullName evidence="6">APC family permease</fullName>
    </submittedName>
</protein>
<keyword evidence="4 5" id="KW-0472">Membrane</keyword>
<evidence type="ECO:0000256" key="5">
    <source>
        <dbReference type="SAM" id="Phobius"/>
    </source>
</evidence>
<comment type="subcellular location">
    <subcellularLocation>
        <location evidence="1">Membrane</location>
        <topology evidence="1">Multi-pass membrane protein</topology>
    </subcellularLocation>
</comment>
<dbReference type="RefSeq" id="WP_379581724.1">
    <property type="nucleotide sequence ID" value="NZ_JBHSQW010000001.1"/>
</dbReference>
<feature type="transmembrane region" description="Helical" evidence="5">
    <location>
        <begin position="253"/>
        <end position="277"/>
    </location>
</feature>
<feature type="transmembrane region" description="Helical" evidence="5">
    <location>
        <begin position="422"/>
        <end position="445"/>
    </location>
</feature>
<feature type="transmembrane region" description="Helical" evidence="5">
    <location>
        <begin position="26"/>
        <end position="45"/>
    </location>
</feature>
<dbReference type="PIRSF" id="PIRSF006060">
    <property type="entry name" value="AA_transporter"/>
    <property type="match status" value="1"/>
</dbReference>
<dbReference type="Pfam" id="PF13520">
    <property type="entry name" value="AA_permease_2"/>
    <property type="match status" value="1"/>
</dbReference>
<feature type="transmembrane region" description="Helical" evidence="5">
    <location>
        <begin position="389"/>
        <end position="410"/>
    </location>
</feature>
<evidence type="ECO:0000256" key="4">
    <source>
        <dbReference type="ARBA" id="ARBA00023136"/>
    </source>
</evidence>
<feature type="transmembrane region" description="Helical" evidence="5">
    <location>
        <begin position="178"/>
        <end position="199"/>
    </location>
</feature>
<dbReference type="InterPro" id="IPR052962">
    <property type="entry name" value="AA_Transporter_AGT"/>
</dbReference>
<dbReference type="InterPro" id="IPR002293">
    <property type="entry name" value="AA/rel_permease1"/>
</dbReference>
<feature type="transmembrane region" description="Helical" evidence="5">
    <location>
        <begin position="482"/>
        <end position="500"/>
    </location>
</feature>
<feature type="transmembrane region" description="Helical" evidence="5">
    <location>
        <begin position="451"/>
        <end position="470"/>
    </location>
</feature>
<organism evidence="6 7">
    <name type="scientific">Pseudonocardia hispaniensis</name>
    <dbReference type="NCBI Taxonomy" id="904933"/>
    <lineage>
        <taxon>Bacteria</taxon>
        <taxon>Bacillati</taxon>
        <taxon>Actinomycetota</taxon>
        <taxon>Actinomycetes</taxon>
        <taxon>Pseudonocardiales</taxon>
        <taxon>Pseudonocardiaceae</taxon>
        <taxon>Pseudonocardia</taxon>
    </lineage>
</organism>
<keyword evidence="3 5" id="KW-1133">Transmembrane helix</keyword>
<keyword evidence="7" id="KW-1185">Reference proteome</keyword>
<evidence type="ECO:0000256" key="3">
    <source>
        <dbReference type="ARBA" id="ARBA00022989"/>
    </source>
</evidence>
<gene>
    <name evidence="6" type="ORF">ACFQE5_01160</name>
</gene>
<feature type="transmembrane region" description="Helical" evidence="5">
    <location>
        <begin position="57"/>
        <end position="81"/>
    </location>
</feature>
<proteinExistence type="predicted"/>
<evidence type="ECO:0000256" key="1">
    <source>
        <dbReference type="ARBA" id="ARBA00004141"/>
    </source>
</evidence>
<keyword evidence="2 5" id="KW-0812">Transmembrane</keyword>
<feature type="transmembrane region" description="Helical" evidence="5">
    <location>
        <begin position="364"/>
        <end position="383"/>
    </location>
</feature>
<evidence type="ECO:0000313" key="6">
    <source>
        <dbReference type="EMBL" id="MFC5992815.1"/>
    </source>
</evidence>
<dbReference type="PANTHER" id="PTHR47547:SF1">
    <property type="entry name" value="ASPARTATE-PROTON SYMPORTER"/>
    <property type="match status" value="1"/>
</dbReference>
<evidence type="ECO:0000313" key="7">
    <source>
        <dbReference type="Proteomes" id="UP001596302"/>
    </source>
</evidence>
<dbReference type="Proteomes" id="UP001596302">
    <property type="component" value="Unassembled WGS sequence"/>
</dbReference>
<feature type="transmembrane region" description="Helical" evidence="5">
    <location>
        <begin position="512"/>
        <end position="534"/>
    </location>
</feature>
<feature type="transmembrane region" description="Helical" evidence="5">
    <location>
        <begin position="93"/>
        <end position="115"/>
    </location>
</feature>
<dbReference type="Gene3D" id="1.20.1740.10">
    <property type="entry name" value="Amino acid/polyamine transporter I"/>
    <property type="match status" value="1"/>
</dbReference>
<feature type="transmembrane region" description="Helical" evidence="5">
    <location>
        <begin position="146"/>
        <end position="166"/>
    </location>
</feature>
<feature type="transmembrane region" description="Helical" evidence="5">
    <location>
        <begin position="211"/>
        <end position="232"/>
    </location>
</feature>
<dbReference type="EMBL" id="JBHSQW010000001">
    <property type="protein sequence ID" value="MFC5992815.1"/>
    <property type="molecule type" value="Genomic_DNA"/>
</dbReference>
<feature type="transmembrane region" description="Helical" evidence="5">
    <location>
        <begin position="297"/>
        <end position="322"/>
    </location>
</feature>
<name>A0ABW1IXC8_9PSEU</name>
<comment type="caution">
    <text evidence="6">The sequence shown here is derived from an EMBL/GenBank/DDBJ whole genome shotgun (WGS) entry which is preliminary data.</text>
</comment>
<dbReference type="PANTHER" id="PTHR47547">
    <property type="match status" value="1"/>
</dbReference>
<reference evidence="7" key="1">
    <citation type="journal article" date="2019" name="Int. J. Syst. Evol. Microbiol.">
        <title>The Global Catalogue of Microorganisms (GCM) 10K type strain sequencing project: providing services to taxonomists for standard genome sequencing and annotation.</title>
        <authorList>
            <consortium name="The Broad Institute Genomics Platform"/>
            <consortium name="The Broad Institute Genome Sequencing Center for Infectious Disease"/>
            <person name="Wu L."/>
            <person name="Ma J."/>
        </authorList>
    </citation>
    <scope>NUCLEOTIDE SEQUENCE [LARGE SCALE GENOMIC DNA]</scope>
    <source>
        <strain evidence="7">CCM 8391</strain>
    </source>
</reference>
<sequence length="557" mass="60091">MATTVVKPSLTIAGDDHRMRRDIGTIGLLFTGIGSVIGSGWLFGALNAAEIAGPASILSWAIGGIMIVFIGLCYAEIGVLFPHSGGVVRYPHYAFGSFASFTTGWITWLAAASVAPIEVEAALQYATNYLPWLTTLSSDGTPVLTAPGYGVAAGLMLLFCVINIYGVRWFARVNTAIVWWKLVVIVLVVAVLLTLSFNASHLTAFGGFAPYGSHGVFSAIATGGIAFSYFGFRQGVELAGETRKPQRNVPLTLIGSVVICGLIYILLQLAFVGAVPTDSLSHGWVDVGRNFTGDTHVLAQFGPLAAIAGVLGATWLAVLLYIDAVISPADTGLIYTTVTARLSYAMGRNRNAPTALATVTQRGVPWVSIALAFIVGLIFFLPFPGWQKLVGFITSATVLSFGSGPLVLLAMRKQLPNRERRFYLRGGIVIPFLAFWSSNLIVYWSGWDTNWKLFVAVLLGFALLAAHELTHRGRTPRLDFRHGMWVLPWLAGLCIISYLGSYPDPAKGAGNLGVIDFNYGFLATFLLSALVIWLSQRYRLPAERVEEQVPEPAPARR</sequence>
<accession>A0ABW1IXC8</accession>